<reference evidence="8" key="1">
    <citation type="submission" date="2018-06" db="EMBL/GenBank/DDBJ databases">
        <authorList>
            <person name="Zhirakovskaya E."/>
        </authorList>
    </citation>
    <scope>NUCLEOTIDE SEQUENCE</scope>
</reference>
<dbReference type="AlphaFoldDB" id="A0A3B0SMT7"/>
<dbReference type="PANTHER" id="PTHR35007">
    <property type="entry name" value="INTEGRAL MEMBRANE PROTEIN-RELATED"/>
    <property type="match status" value="1"/>
</dbReference>
<dbReference type="GO" id="GO:0005886">
    <property type="term" value="C:plasma membrane"/>
    <property type="evidence" value="ECO:0007669"/>
    <property type="project" value="UniProtKB-SubCell"/>
</dbReference>
<feature type="domain" description="Type II secretion system protein GspF" evidence="7">
    <location>
        <begin position="161"/>
        <end position="286"/>
    </location>
</feature>
<keyword evidence="3 6" id="KW-0812">Transmembrane</keyword>
<dbReference type="EMBL" id="UOEK01000262">
    <property type="protein sequence ID" value="VAW03582.1"/>
    <property type="molecule type" value="Genomic_DNA"/>
</dbReference>
<comment type="subcellular location">
    <subcellularLocation>
        <location evidence="1">Cell membrane</location>
        <topology evidence="1">Multi-pass membrane protein</topology>
    </subcellularLocation>
</comment>
<evidence type="ECO:0000256" key="1">
    <source>
        <dbReference type="ARBA" id="ARBA00004651"/>
    </source>
</evidence>
<dbReference type="Pfam" id="PF00482">
    <property type="entry name" value="T2SSF"/>
    <property type="match status" value="1"/>
</dbReference>
<accession>A0A3B0SMT7</accession>
<proteinExistence type="predicted"/>
<keyword evidence="4 6" id="KW-1133">Transmembrane helix</keyword>
<keyword evidence="2" id="KW-1003">Cell membrane</keyword>
<evidence type="ECO:0000256" key="5">
    <source>
        <dbReference type="ARBA" id="ARBA00023136"/>
    </source>
</evidence>
<evidence type="ECO:0000256" key="6">
    <source>
        <dbReference type="SAM" id="Phobius"/>
    </source>
</evidence>
<evidence type="ECO:0000256" key="4">
    <source>
        <dbReference type="ARBA" id="ARBA00022989"/>
    </source>
</evidence>
<feature type="transmembrane region" description="Helical" evidence="6">
    <location>
        <begin position="98"/>
        <end position="118"/>
    </location>
</feature>
<feature type="transmembrane region" description="Helical" evidence="6">
    <location>
        <begin position="124"/>
        <end position="142"/>
    </location>
</feature>
<name>A0A3B0SMT7_9ZZZZ</name>
<dbReference type="InterPro" id="IPR018076">
    <property type="entry name" value="T2SS_GspF_dom"/>
</dbReference>
<feature type="transmembrane region" description="Helical" evidence="6">
    <location>
        <begin position="271"/>
        <end position="294"/>
    </location>
</feature>
<evidence type="ECO:0000256" key="3">
    <source>
        <dbReference type="ARBA" id="ARBA00022692"/>
    </source>
</evidence>
<evidence type="ECO:0000313" key="8">
    <source>
        <dbReference type="EMBL" id="VAW03582.1"/>
    </source>
</evidence>
<dbReference type="PANTHER" id="PTHR35007:SF2">
    <property type="entry name" value="PILUS ASSEMBLE PROTEIN"/>
    <property type="match status" value="1"/>
</dbReference>
<protein>
    <submittedName>
        <fullName evidence="8">Type II/IV secretion system protein TadC, associated with Flp pilus assembly</fullName>
    </submittedName>
</protein>
<keyword evidence="5 6" id="KW-0472">Membrane</keyword>
<evidence type="ECO:0000259" key="7">
    <source>
        <dbReference type="Pfam" id="PF00482"/>
    </source>
</evidence>
<evidence type="ECO:0000256" key="2">
    <source>
        <dbReference type="ARBA" id="ARBA00022475"/>
    </source>
</evidence>
<gene>
    <name evidence="8" type="ORF">MNBD_ACTINO02-2597</name>
</gene>
<organism evidence="8">
    <name type="scientific">hydrothermal vent metagenome</name>
    <dbReference type="NCBI Taxonomy" id="652676"/>
    <lineage>
        <taxon>unclassified sequences</taxon>
        <taxon>metagenomes</taxon>
        <taxon>ecological metagenomes</taxon>
    </lineage>
</organism>
<sequence>MDPLIPALVAGITFGAFALYVGNGVVEAQKTSSQRLVALRPTREEALQTAFSERALAPAVQKVGRLIMRFTPAGWNEKTTKRLKIAGWYPRIDAASWASIRVISIVGAIIIFLLVQGAAGSQRLAFVALMGVVGFFGPEGALTRTINERKAIIEKDLPDIIDLLVISVEAGLGFESALGRVAQNVPGQLADEFSRMLQETRVGVSRHQAMKDLSERTDVEDLNSFILSMNQADAFGVSIARMLRVQADELRVRRRQRAQERAFAAPVKMTFPLVLCIFPSIFVVLLGPAVISIVRGFAQA</sequence>
<feature type="transmembrane region" description="Helical" evidence="6">
    <location>
        <begin position="6"/>
        <end position="26"/>
    </location>
</feature>